<keyword evidence="2" id="KW-1185">Reference proteome</keyword>
<organism evidence="1 2">
    <name type="scientific">Chryseobacterium artocarpi</name>
    <dbReference type="NCBI Taxonomy" id="1414727"/>
    <lineage>
        <taxon>Bacteria</taxon>
        <taxon>Pseudomonadati</taxon>
        <taxon>Bacteroidota</taxon>
        <taxon>Flavobacteriia</taxon>
        <taxon>Flavobacteriales</taxon>
        <taxon>Weeksellaceae</taxon>
        <taxon>Chryseobacterium group</taxon>
        <taxon>Chryseobacterium</taxon>
    </lineage>
</organism>
<dbReference type="OrthoDB" id="799046at2"/>
<accession>A0A1B8ZBC1</accession>
<dbReference type="RefSeq" id="WP_065396033.1">
    <property type="nucleotide sequence ID" value="NZ_MAYH01000048.1"/>
</dbReference>
<sequence length="133" mass="15536">MNQNTADQYNLIFEDKVCNWGKYGKSIIKVVDTNNPYLTAFLNSWNSVEQIVDSLLPDIHDALNHPDQEIESDSATVDIIMHRNEVDFYDDVKGYVNSIPLKDFKEILIEWRDFLKTPPASRSKIRLFFSNFF</sequence>
<comment type="caution">
    <text evidence="1">The sequence shown here is derived from an EMBL/GenBank/DDBJ whole genome shotgun (WGS) entry which is preliminary data.</text>
</comment>
<reference evidence="1 2" key="1">
    <citation type="submission" date="2016-07" db="EMBL/GenBank/DDBJ databases">
        <authorList>
            <person name="Jeong J.-J."/>
            <person name="Kim D.W."/>
            <person name="Sang M.K."/>
            <person name="Choi I.-G."/>
            <person name="Kim K.D."/>
        </authorList>
    </citation>
    <scope>NUCLEOTIDE SEQUENCE [LARGE SCALE GENOMIC DNA]</scope>
    <source>
        <strain evidence="1 2">UTM-3</strain>
    </source>
</reference>
<dbReference type="EMBL" id="MAYH01000048">
    <property type="protein sequence ID" value="OCA68933.1"/>
    <property type="molecule type" value="Genomic_DNA"/>
</dbReference>
<protein>
    <submittedName>
        <fullName evidence="1">Uncharacterized protein</fullName>
    </submittedName>
</protein>
<proteinExistence type="predicted"/>
<evidence type="ECO:0000313" key="2">
    <source>
        <dbReference type="Proteomes" id="UP000092651"/>
    </source>
</evidence>
<dbReference type="AlphaFoldDB" id="A0A1B8ZBC1"/>
<dbReference type="Proteomes" id="UP000092651">
    <property type="component" value="Unassembled WGS sequence"/>
</dbReference>
<name>A0A1B8ZBC1_9FLAO</name>
<evidence type="ECO:0000313" key="1">
    <source>
        <dbReference type="EMBL" id="OCA68933.1"/>
    </source>
</evidence>
<gene>
    <name evidence="1" type="ORF">BBI01_17090</name>
</gene>